<dbReference type="PROSITE" id="PS51007">
    <property type="entry name" value="CYTC"/>
    <property type="match status" value="1"/>
</dbReference>
<keyword evidence="3 4" id="KW-0408">Iron</keyword>
<dbReference type="InterPro" id="IPR009056">
    <property type="entry name" value="Cyt_c-like_dom"/>
</dbReference>
<proteinExistence type="predicted"/>
<evidence type="ECO:0000256" key="2">
    <source>
        <dbReference type="ARBA" id="ARBA00022723"/>
    </source>
</evidence>
<dbReference type="EMBL" id="SULG01000031">
    <property type="protein sequence ID" value="TLD41967.1"/>
    <property type="molecule type" value="Genomic_DNA"/>
</dbReference>
<dbReference type="GO" id="GO:0020037">
    <property type="term" value="F:heme binding"/>
    <property type="evidence" value="ECO:0007669"/>
    <property type="project" value="InterPro"/>
</dbReference>
<accession>A0A533QB70</accession>
<dbReference type="GO" id="GO:0046872">
    <property type="term" value="F:metal ion binding"/>
    <property type="evidence" value="ECO:0007669"/>
    <property type="project" value="UniProtKB-KW"/>
</dbReference>
<comment type="caution">
    <text evidence="6">The sequence shown here is derived from an EMBL/GenBank/DDBJ whole genome shotgun (WGS) entry which is preliminary data.</text>
</comment>
<reference evidence="6 7" key="1">
    <citation type="submission" date="2019-04" db="EMBL/GenBank/DDBJ databases">
        <title>Genome of a novel bacterium Candidatus Jettenia ecosi reconstructed from metagenome of an anammox bioreactor.</title>
        <authorList>
            <person name="Mardanov A.V."/>
            <person name="Beletsky A.V."/>
            <person name="Ravin N.V."/>
            <person name="Botchkova E.A."/>
            <person name="Litti Y.V."/>
            <person name="Nozhevnikova A.N."/>
        </authorList>
    </citation>
    <scope>NUCLEOTIDE SEQUENCE [LARGE SCALE GENOMIC DNA]</scope>
    <source>
        <strain evidence="6">J2</strain>
    </source>
</reference>
<dbReference type="PANTHER" id="PTHR30600:SF13">
    <property type="entry name" value="METHYLAMINE UTILIZATION PROTEIN"/>
    <property type="match status" value="1"/>
</dbReference>
<dbReference type="GO" id="GO:0004130">
    <property type="term" value="F:cytochrome-c peroxidase activity"/>
    <property type="evidence" value="ECO:0007669"/>
    <property type="project" value="TreeGrafter"/>
</dbReference>
<keyword evidence="2 4" id="KW-0479">Metal-binding</keyword>
<dbReference type="SUPFAM" id="SSF46626">
    <property type="entry name" value="Cytochrome c"/>
    <property type="match status" value="1"/>
</dbReference>
<sequence>MRQGRVLYGGSLLILFVTILMVADLLHAQEERPVKTGKREEKGVKTNTQKKNAVKTSYLPVAINEPFDDIMTRMKADKPGVMKRHMDLLNERYDLSNNPAKDVAMSRGKPIQQGVRVKLPKNITWENLAAVTPEEIQENDLFPKGFMPFPHPNHAEGGMVFPKFHIDEIKKQEGRDLTRFDLDFDLPDHFLPEFPPPIFLTTRSDLGDVSQGKVVTIANYYDLFNGILNPKQLEGLRLLVTPFPQMQFNQTEDRRSEHPSRGTTCFDCHVNGHTNGTTHLVGDIRPQEFRHRLDTPTLRGVNIQRLFGSQRALKSIEDFTEFEQRAAYFDGDPVIATKKGANILERGSQVHFMAEFQEILDFPPAPKLNIYGMLDPKKASEAELRGQSLFFGKASCSICHQPPYYTDNLMHNLKTERFYKQRMVNGQMASAEGPIKTFPLRGIKDSPPYLHDGRLLTLEDAVEFFNLILETKLTNKEKEDLVVFLRTL</sequence>
<evidence type="ECO:0000313" key="7">
    <source>
        <dbReference type="Proteomes" id="UP000319783"/>
    </source>
</evidence>
<dbReference type="PANTHER" id="PTHR30600">
    <property type="entry name" value="CYTOCHROME C PEROXIDASE-RELATED"/>
    <property type="match status" value="1"/>
</dbReference>
<organism evidence="6 7">
    <name type="scientific">Candidatus Jettenia ecosi</name>
    <dbReference type="NCBI Taxonomy" id="2494326"/>
    <lineage>
        <taxon>Bacteria</taxon>
        <taxon>Pseudomonadati</taxon>
        <taxon>Planctomycetota</taxon>
        <taxon>Candidatus Brocadiia</taxon>
        <taxon>Candidatus Brocadiales</taxon>
        <taxon>Candidatus Brocadiaceae</taxon>
        <taxon>Candidatus Jettenia</taxon>
    </lineage>
</organism>
<feature type="domain" description="Cytochrome c" evidence="5">
    <location>
        <begin position="381"/>
        <end position="488"/>
    </location>
</feature>
<evidence type="ECO:0000256" key="4">
    <source>
        <dbReference type="PROSITE-ProRule" id="PRU00433"/>
    </source>
</evidence>
<name>A0A533QB70_9BACT</name>
<dbReference type="InterPro" id="IPR036909">
    <property type="entry name" value="Cyt_c-like_dom_sf"/>
</dbReference>
<dbReference type="AlphaFoldDB" id="A0A533QB70"/>
<evidence type="ECO:0000259" key="5">
    <source>
        <dbReference type="PROSITE" id="PS51007"/>
    </source>
</evidence>
<dbReference type="Proteomes" id="UP000319783">
    <property type="component" value="Unassembled WGS sequence"/>
</dbReference>
<keyword evidence="1 4" id="KW-0349">Heme</keyword>
<protein>
    <submittedName>
        <fullName evidence="6">Cytochrome c Snr1</fullName>
    </submittedName>
</protein>
<gene>
    <name evidence="6" type="ORF">JETT_1756</name>
</gene>
<evidence type="ECO:0000256" key="1">
    <source>
        <dbReference type="ARBA" id="ARBA00022617"/>
    </source>
</evidence>
<dbReference type="Gene3D" id="1.10.760.10">
    <property type="entry name" value="Cytochrome c-like domain"/>
    <property type="match status" value="1"/>
</dbReference>
<evidence type="ECO:0000313" key="6">
    <source>
        <dbReference type="EMBL" id="TLD41967.1"/>
    </source>
</evidence>
<dbReference type="InterPro" id="IPR051395">
    <property type="entry name" value="Cytochrome_c_Peroxidase/MauG"/>
</dbReference>
<dbReference type="GO" id="GO:0009055">
    <property type="term" value="F:electron transfer activity"/>
    <property type="evidence" value="ECO:0007669"/>
    <property type="project" value="InterPro"/>
</dbReference>
<evidence type="ECO:0000256" key="3">
    <source>
        <dbReference type="ARBA" id="ARBA00023004"/>
    </source>
</evidence>